<evidence type="ECO:0000256" key="1">
    <source>
        <dbReference type="SAM" id="Coils"/>
    </source>
</evidence>
<dbReference type="Gene3D" id="1.10.10.410">
    <property type="match status" value="1"/>
</dbReference>
<dbReference type="Proteomes" id="UP000177982">
    <property type="component" value="Unassembled WGS sequence"/>
</dbReference>
<dbReference type="PANTHER" id="PTHR28055">
    <property type="entry name" value="ALTERED INHERITANCE OF MITOCHONDRIA PROTEIN 41, MITOCHONDRIAL"/>
    <property type="match status" value="1"/>
</dbReference>
<organism evidence="2 3">
    <name type="scientific">Candidatus Sungbacteria bacterium RIFCSPLOWO2_01_FULL_47_10</name>
    <dbReference type="NCBI Taxonomy" id="1802276"/>
    <lineage>
        <taxon>Bacteria</taxon>
        <taxon>Candidatus Sungiibacteriota</taxon>
    </lineage>
</organism>
<dbReference type="InterPro" id="IPR019004">
    <property type="entry name" value="YqeY/Aim41"/>
</dbReference>
<dbReference type="InterPro" id="IPR023168">
    <property type="entry name" value="GatB_Yqey_C_2"/>
</dbReference>
<comment type="caution">
    <text evidence="2">The sequence shown here is derived from an EMBL/GenBank/DDBJ whole genome shotgun (WGS) entry which is preliminary data.</text>
</comment>
<name>A0A1G2L6Q1_9BACT</name>
<gene>
    <name evidence="2" type="ORF">A2934_03460</name>
</gene>
<protein>
    <recommendedName>
        <fullName evidence="4">Glutamyl-tRNA amidotransferase</fullName>
    </recommendedName>
</protein>
<dbReference type="PANTHER" id="PTHR28055:SF1">
    <property type="entry name" value="ALTERED INHERITANCE OF MITOCHONDRIA PROTEIN 41, MITOCHONDRIAL"/>
    <property type="match status" value="1"/>
</dbReference>
<dbReference type="SUPFAM" id="SSF89095">
    <property type="entry name" value="GatB/YqeY motif"/>
    <property type="match status" value="1"/>
</dbReference>
<evidence type="ECO:0000313" key="3">
    <source>
        <dbReference type="Proteomes" id="UP000177982"/>
    </source>
</evidence>
<accession>A0A1G2L6Q1</accession>
<dbReference type="GO" id="GO:0016884">
    <property type="term" value="F:carbon-nitrogen ligase activity, with glutamine as amido-N-donor"/>
    <property type="evidence" value="ECO:0007669"/>
    <property type="project" value="InterPro"/>
</dbReference>
<keyword evidence="1" id="KW-0175">Coiled coil</keyword>
<dbReference type="AlphaFoldDB" id="A0A1G2L6Q1"/>
<dbReference type="InterPro" id="IPR003789">
    <property type="entry name" value="Asn/Gln_tRNA_amidoTrase-B-like"/>
</dbReference>
<reference evidence="2 3" key="1">
    <citation type="journal article" date="2016" name="Nat. Commun.">
        <title>Thousands of microbial genomes shed light on interconnected biogeochemical processes in an aquifer system.</title>
        <authorList>
            <person name="Anantharaman K."/>
            <person name="Brown C.T."/>
            <person name="Hug L.A."/>
            <person name="Sharon I."/>
            <person name="Castelle C.J."/>
            <person name="Probst A.J."/>
            <person name="Thomas B.C."/>
            <person name="Singh A."/>
            <person name="Wilkins M.J."/>
            <person name="Karaoz U."/>
            <person name="Brodie E.L."/>
            <person name="Williams K.H."/>
            <person name="Hubbard S.S."/>
            <person name="Banfield J.F."/>
        </authorList>
    </citation>
    <scope>NUCLEOTIDE SEQUENCE [LARGE SCALE GENOMIC DNA]</scope>
</reference>
<proteinExistence type="predicted"/>
<feature type="coiled-coil region" evidence="1">
    <location>
        <begin position="4"/>
        <end position="66"/>
    </location>
</feature>
<sequence length="173" mass="19635">MIFRQKIEDDLKDAMRKKEELRLSVLRMLSAAIRNREIEKRTRLAKASAEQAKTSKTLEAKDLEKESRLIDEEVLAAIRSEAKKRKDAIQEYEKGGRKDLADKESAELKILEEYLPKEMDDDELEKIVIAAVKSAGASSTKDFGRVMGEVMKKTKGQASGDRVRDAVKKILPQ</sequence>
<dbReference type="Gene3D" id="1.10.1510.10">
    <property type="entry name" value="Uncharacterised protein YqeY/AIM41 PF09424, N-terminal domain"/>
    <property type="match status" value="1"/>
</dbReference>
<dbReference type="InterPro" id="IPR042184">
    <property type="entry name" value="YqeY/Aim41_N"/>
</dbReference>
<dbReference type="Pfam" id="PF09424">
    <property type="entry name" value="YqeY"/>
    <property type="match status" value="2"/>
</dbReference>
<dbReference type="EMBL" id="MHQO01000031">
    <property type="protein sequence ID" value="OHA06409.1"/>
    <property type="molecule type" value="Genomic_DNA"/>
</dbReference>
<evidence type="ECO:0000313" key="2">
    <source>
        <dbReference type="EMBL" id="OHA06409.1"/>
    </source>
</evidence>
<evidence type="ECO:0008006" key="4">
    <source>
        <dbReference type="Google" id="ProtNLM"/>
    </source>
</evidence>